<dbReference type="PANTHER" id="PTHR24422">
    <property type="entry name" value="CHEMOTAXIS PROTEIN METHYLTRANSFERASE"/>
    <property type="match status" value="1"/>
</dbReference>
<dbReference type="PANTHER" id="PTHR24422:SF8">
    <property type="entry name" value="CHEMOTAXIS PROTEIN"/>
    <property type="match status" value="1"/>
</dbReference>
<sequence length="280" mass="32918">MTYKEYLLELKKYSPYDFSEYSDNSIQRRLQKVLDEYKMTLEELRERTINDNLFVEQLVNDITVNTTDFFRDADIWLEYVETVLNKLSARQQIKIWHAGSSTGKEVYSNLILLDELGILKKTQVFATDINQQVLKEATQGTYRYSNNIKSIETYIKILEANKDNSSIKSINLEKHFNINIANDQLKVNNKYLSLPIFKKHDLVQGAIPFEEKFDIIFCRNVLIYFNTSLQTRILKIFHDHLNTSGVLILGNHEGLTGFFKTRFNRLGSFFVKSNSFHFKY</sequence>
<dbReference type="GO" id="GO:0008757">
    <property type="term" value="F:S-adenosylmethionine-dependent methyltransferase activity"/>
    <property type="evidence" value="ECO:0007669"/>
    <property type="project" value="InterPro"/>
</dbReference>
<dbReference type="OrthoDB" id="9816309at2"/>
<reference evidence="2 3" key="1">
    <citation type="submission" date="2018-06" db="EMBL/GenBank/DDBJ databases">
        <title>Genomic Encyclopedia of Archaeal and Bacterial Type Strains, Phase II (KMG-II): from individual species to whole genera.</title>
        <authorList>
            <person name="Goeker M."/>
        </authorList>
    </citation>
    <scope>NUCLEOTIDE SEQUENCE [LARGE SCALE GENOMIC DNA]</scope>
    <source>
        <strain evidence="2 3">DSM 6779</strain>
    </source>
</reference>
<organism evidence="2 3">
    <name type="scientific">Breznakibacter xylanolyticus</name>
    <dbReference type="NCBI Taxonomy" id="990"/>
    <lineage>
        <taxon>Bacteria</taxon>
        <taxon>Pseudomonadati</taxon>
        <taxon>Bacteroidota</taxon>
        <taxon>Bacteroidia</taxon>
        <taxon>Marinilabiliales</taxon>
        <taxon>Marinilabiliaceae</taxon>
        <taxon>Breznakibacter</taxon>
    </lineage>
</organism>
<keyword evidence="2" id="KW-0808">Transferase</keyword>
<dbReference type="GO" id="GO:0032259">
    <property type="term" value="P:methylation"/>
    <property type="evidence" value="ECO:0007669"/>
    <property type="project" value="UniProtKB-KW"/>
</dbReference>
<dbReference type="SMART" id="SM00138">
    <property type="entry name" value="MeTrc"/>
    <property type="match status" value="1"/>
</dbReference>
<dbReference type="AlphaFoldDB" id="A0A2W7NEZ5"/>
<dbReference type="PRINTS" id="PR00996">
    <property type="entry name" value="CHERMTFRASE"/>
</dbReference>
<dbReference type="InterPro" id="IPR029063">
    <property type="entry name" value="SAM-dependent_MTases_sf"/>
</dbReference>
<dbReference type="EMBL" id="QKZK01000012">
    <property type="protein sequence ID" value="PZX16717.1"/>
    <property type="molecule type" value="Genomic_DNA"/>
</dbReference>
<dbReference type="InterPro" id="IPR000780">
    <property type="entry name" value="CheR_MeTrfase"/>
</dbReference>
<dbReference type="InterPro" id="IPR022642">
    <property type="entry name" value="CheR_C"/>
</dbReference>
<evidence type="ECO:0000313" key="3">
    <source>
        <dbReference type="Proteomes" id="UP000249239"/>
    </source>
</evidence>
<comment type="caution">
    <text evidence="2">The sequence shown here is derived from an EMBL/GenBank/DDBJ whole genome shotgun (WGS) entry which is preliminary data.</text>
</comment>
<proteinExistence type="predicted"/>
<protein>
    <submittedName>
        <fullName evidence="2">Chemotaxis protein methyltransferase CheR</fullName>
    </submittedName>
</protein>
<dbReference type="RefSeq" id="WP_111445568.1">
    <property type="nucleotide sequence ID" value="NZ_QKZK01000012.1"/>
</dbReference>
<dbReference type="SUPFAM" id="SSF53335">
    <property type="entry name" value="S-adenosyl-L-methionine-dependent methyltransferases"/>
    <property type="match status" value="1"/>
</dbReference>
<dbReference type="Proteomes" id="UP000249239">
    <property type="component" value="Unassembled WGS sequence"/>
</dbReference>
<feature type="domain" description="CheR-type methyltransferase" evidence="1">
    <location>
        <begin position="1"/>
        <end position="276"/>
    </location>
</feature>
<name>A0A2W7NEZ5_9BACT</name>
<evidence type="ECO:0000313" key="2">
    <source>
        <dbReference type="EMBL" id="PZX16717.1"/>
    </source>
</evidence>
<gene>
    <name evidence="2" type="ORF">LX69_01787</name>
</gene>
<dbReference type="Pfam" id="PF01739">
    <property type="entry name" value="CheR"/>
    <property type="match status" value="1"/>
</dbReference>
<keyword evidence="2" id="KW-0489">Methyltransferase</keyword>
<keyword evidence="3" id="KW-1185">Reference proteome</keyword>
<dbReference type="PROSITE" id="PS50123">
    <property type="entry name" value="CHER"/>
    <property type="match status" value="1"/>
</dbReference>
<dbReference type="Gene3D" id="3.40.50.150">
    <property type="entry name" value="Vaccinia Virus protein VP39"/>
    <property type="match status" value="1"/>
</dbReference>
<dbReference type="InterPro" id="IPR050903">
    <property type="entry name" value="Bact_Chemotaxis_MeTrfase"/>
</dbReference>
<accession>A0A2W7NEZ5</accession>
<evidence type="ECO:0000259" key="1">
    <source>
        <dbReference type="PROSITE" id="PS50123"/>
    </source>
</evidence>